<dbReference type="PANTHER" id="PTHR30081:SF1">
    <property type="entry name" value="PROTEIN TRANSLOCASE SUBUNIT SECD"/>
    <property type="match status" value="1"/>
</dbReference>
<evidence type="ECO:0000256" key="2">
    <source>
        <dbReference type="ARBA" id="ARBA00022448"/>
    </source>
</evidence>
<keyword evidence="2 9" id="KW-0813">Transport</keyword>
<dbReference type="InterPro" id="IPR048634">
    <property type="entry name" value="SecD_SecF_C"/>
</dbReference>
<evidence type="ECO:0000256" key="7">
    <source>
        <dbReference type="ARBA" id="ARBA00023010"/>
    </source>
</evidence>
<evidence type="ECO:0000256" key="3">
    <source>
        <dbReference type="ARBA" id="ARBA00022475"/>
    </source>
</evidence>
<evidence type="ECO:0000256" key="1">
    <source>
        <dbReference type="ARBA" id="ARBA00004651"/>
    </source>
</evidence>
<dbReference type="Gene3D" id="3.30.70.3400">
    <property type="match status" value="1"/>
</dbReference>
<feature type="transmembrane region" description="Helical" evidence="9">
    <location>
        <begin position="434"/>
        <end position="458"/>
    </location>
</feature>
<dbReference type="InterPro" id="IPR054384">
    <property type="entry name" value="SecDF_P1_head"/>
</dbReference>
<dbReference type="PRINTS" id="PR00702">
    <property type="entry name" value="ACRIFLAVINRP"/>
</dbReference>
<name>A0A841GTH3_9BACT</name>
<dbReference type="NCBIfam" id="TIGR00916">
    <property type="entry name" value="2A0604s01"/>
    <property type="match status" value="1"/>
</dbReference>
<organism evidence="13 14">
    <name type="scientific">Thermosipho japonicus</name>
    <dbReference type="NCBI Taxonomy" id="90323"/>
    <lineage>
        <taxon>Bacteria</taxon>
        <taxon>Thermotogati</taxon>
        <taxon>Thermotogota</taxon>
        <taxon>Thermotogae</taxon>
        <taxon>Thermotogales</taxon>
        <taxon>Fervidobacteriaceae</taxon>
        <taxon>Thermosipho</taxon>
    </lineage>
</organism>
<accession>A0A841GTH3</accession>
<comment type="caution">
    <text evidence="13">The sequence shown here is derived from an EMBL/GenBank/DDBJ whole genome shotgun (WGS) entry which is preliminary data.</text>
</comment>
<evidence type="ECO:0000259" key="11">
    <source>
        <dbReference type="Pfam" id="PF21760"/>
    </source>
</evidence>
<keyword evidence="3 9" id="KW-1003">Cell membrane</keyword>
<evidence type="ECO:0000256" key="4">
    <source>
        <dbReference type="ARBA" id="ARBA00022692"/>
    </source>
</evidence>
<comment type="subcellular location">
    <subcellularLocation>
        <location evidence="1 9">Cell membrane</location>
        <topology evidence="1 9">Multi-pass membrane protein</topology>
    </subcellularLocation>
</comment>
<feature type="transmembrane region" description="Helical" evidence="9">
    <location>
        <begin position="314"/>
        <end position="333"/>
    </location>
</feature>
<keyword evidence="7 9" id="KW-0811">Translocation</keyword>
<dbReference type="NCBIfam" id="TIGR01129">
    <property type="entry name" value="secD"/>
    <property type="match status" value="1"/>
</dbReference>
<proteinExistence type="inferred from homology"/>
<keyword evidence="5 9" id="KW-0653">Protein transport</keyword>
<keyword evidence="14" id="KW-1185">Reference proteome</keyword>
<dbReference type="PANTHER" id="PTHR30081">
    <property type="entry name" value="PROTEIN-EXPORT MEMBRANE PROTEIN SEC"/>
    <property type="match status" value="1"/>
</dbReference>
<keyword evidence="6 9" id="KW-1133">Transmembrane helix</keyword>
<dbReference type="EMBL" id="JACHEX010000005">
    <property type="protein sequence ID" value="MBB6063249.1"/>
    <property type="molecule type" value="Genomic_DNA"/>
</dbReference>
<dbReference type="InterPro" id="IPR005791">
    <property type="entry name" value="SecD"/>
</dbReference>
<evidence type="ECO:0000259" key="12">
    <source>
        <dbReference type="Pfam" id="PF22599"/>
    </source>
</evidence>
<evidence type="ECO:0000313" key="14">
    <source>
        <dbReference type="Proteomes" id="UP000555828"/>
    </source>
</evidence>
<evidence type="ECO:0000256" key="8">
    <source>
        <dbReference type="ARBA" id="ARBA00023136"/>
    </source>
</evidence>
<feature type="domain" description="Protein translocase subunit SecDF P1" evidence="11">
    <location>
        <begin position="71"/>
        <end position="129"/>
    </location>
</feature>
<dbReference type="GO" id="GO:0043952">
    <property type="term" value="P:protein transport by the Sec complex"/>
    <property type="evidence" value="ECO:0007669"/>
    <property type="project" value="UniProtKB-UniRule"/>
</dbReference>
<comment type="similarity">
    <text evidence="9">Belongs to the SecD/SecF family. SecD subfamily.</text>
</comment>
<dbReference type="Pfam" id="PF02355">
    <property type="entry name" value="SecD_SecF_C"/>
    <property type="match status" value="1"/>
</dbReference>
<dbReference type="RefSeq" id="WP_126993014.1">
    <property type="nucleotide sequence ID" value="NZ_JACHEX010000005.1"/>
</dbReference>
<dbReference type="FunFam" id="1.20.1640.10:FF:000004">
    <property type="entry name" value="Protein translocase subunit SecD"/>
    <property type="match status" value="1"/>
</dbReference>
<dbReference type="InterPro" id="IPR022813">
    <property type="entry name" value="SecD/SecF_arch_bac"/>
</dbReference>
<evidence type="ECO:0000256" key="6">
    <source>
        <dbReference type="ARBA" id="ARBA00022989"/>
    </source>
</evidence>
<evidence type="ECO:0000259" key="10">
    <source>
        <dbReference type="Pfam" id="PF02355"/>
    </source>
</evidence>
<dbReference type="InterPro" id="IPR055344">
    <property type="entry name" value="SecD_SecF_C_bact"/>
</dbReference>
<dbReference type="GO" id="GO:0005886">
    <property type="term" value="C:plasma membrane"/>
    <property type="evidence" value="ECO:0007669"/>
    <property type="project" value="UniProtKB-SubCell"/>
</dbReference>
<dbReference type="Pfam" id="PF21760">
    <property type="entry name" value="SecD_1st"/>
    <property type="match status" value="1"/>
</dbReference>
<dbReference type="InterPro" id="IPR048631">
    <property type="entry name" value="SecD_1st"/>
</dbReference>
<sequence>MKDNKVRGIITLIVIALAFLSLLWPTSEGYKGLASLFSRIKLGLDISGGARIEYKVDIDKSVENPSQVAEDVWTVLRNRLDMANYTEAVVKQTFREENTFIIVEIPGATDTARAEQLIGSTGLLWFGQVIDSTTSDPNIDPNLINEAKREKAEWLLDREGKTWYLVKKEIANISNLKLVSPKIVEAIPQVDRNNVAGYVVTFKLDKQYADVFKRITEKLYVPEDLINQGGVAYQQALKKRLAIVLDDRVQFAGFVTAKITDGSALIKGNFTLDEAKQLAAILKSGALPARLEKVSSGWVAPLLGADIVSASLKAGIIGIILVLIYMIIFYGVMGIVADIALLYNTFLLLGILAATGSILTLPGIAGIILTIGTTVDGNIIIYERIKEEIRRGSSVKAAISTAFSKSFITLFDANLTTIIAGLFLYYFGTGTVKGFAITLIIGVLGSLFVNLVVSRFFLELFSGAIKVKGASKGGARA</sequence>
<dbReference type="HAMAP" id="MF_01463_B">
    <property type="entry name" value="SecD_B"/>
    <property type="match status" value="1"/>
</dbReference>
<dbReference type="Pfam" id="PF22599">
    <property type="entry name" value="SecDF_P1_head"/>
    <property type="match status" value="1"/>
</dbReference>
<dbReference type="GO" id="GO:0065002">
    <property type="term" value="P:intracellular protein transmembrane transport"/>
    <property type="evidence" value="ECO:0007669"/>
    <property type="project" value="UniProtKB-UniRule"/>
</dbReference>
<dbReference type="AlphaFoldDB" id="A0A841GTH3"/>
<comment type="subunit">
    <text evidence="9">Forms a complex with SecF. Part of the essential Sec protein translocation apparatus which comprises SecA, SecYEG and auxiliary proteins SecDF. Other proteins may also be involved.</text>
</comment>
<keyword evidence="8 9" id="KW-0472">Membrane</keyword>
<feature type="transmembrane region" description="Helical" evidence="9">
    <location>
        <begin position="340"/>
        <end position="358"/>
    </location>
</feature>
<dbReference type="Proteomes" id="UP000555828">
    <property type="component" value="Unassembled WGS sequence"/>
</dbReference>
<dbReference type="Gene3D" id="1.20.1640.10">
    <property type="entry name" value="Multidrug efflux transporter AcrB transmembrane domain"/>
    <property type="match status" value="1"/>
</dbReference>
<reference evidence="13 14" key="1">
    <citation type="submission" date="2020-08" db="EMBL/GenBank/DDBJ databases">
        <title>Genomic Encyclopedia of Type Strains, Phase IV (KMG-IV): sequencing the most valuable type-strain genomes for metagenomic binning, comparative biology and taxonomic classification.</title>
        <authorList>
            <person name="Goeker M."/>
        </authorList>
    </citation>
    <scope>NUCLEOTIDE SEQUENCE [LARGE SCALE GENOMIC DNA]</scope>
    <source>
        <strain evidence="13 14">DSM 13481</strain>
    </source>
</reference>
<dbReference type="InterPro" id="IPR001036">
    <property type="entry name" value="Acrflvin-R"/>
</dbReference>
<feature type="domain" description="SecDF P1 head subdomain" evidence="12">
    <location>
        <begin position="162"/>
        <end position="289"/>
    </location>
</feature>
<dbReference type="GO" id="GO:0006605">
    <property type="term" value="P:protein targeting"/>
    <property type="evidence" value="ECO:0007669"/>
    <property type="project" value="UniProtKB-UniRule"/>
</dbReference>
<dbReference type="GO" id="GO:0015450">
    <property type="term" value="F:protein-transporting ATPase activity"/>
    <property type="evidence" value="ECO:0007669"/>
    <property type="project" value="InterPro"/>
</dbReference>
<keyword evidence="4 9" id="KW-0812">Transmembrane</keyword>
<gene>
    <name evidence="9" type="primary">secD</name>
    <name evidence="13" type="ORF">HNP65_001713</name>
</gene>
<feature type="domain" description="Protein export membrane protein SecD/SecF C-terminal" evidence="10">
    <location>
        <begin position="291"/>
        <end position="446"/>
    </location>
</feature>
<evidence type="ECO:0000256" key="9">
    <source>
        <dbReference type="HAMAP-Rule" id="MF_01463"/>
    </source>
</evidence>
<comment type="function">
    <text evidence="9">Part of the Sec protein translocase complex. Interacts with the SecYEG preprotein conducting channel. SecDF uses the proton motive force (PMF) to complete protein translocation after the ATP-dependent function of SecA.</text>
</comment>
<feature type="transmembrane region" description="Helical" evidence="9">
    <location>
        <begin position="406"/>
        <end position="428"/>
    </location>
</feature>
<dbReference type="SUPFAM" id="SSF82866">
    <property type="entry name" value="Multidrug efflux transporter AcrB transmembrane domain"/>
    <property type="match status" value="1"/>
</dbReference>
<evidence type="ECO:0000256" key="5">
    <source>
        <dbReference type="ARBA" id="ARBA00022927"/>
    </source>
</evidence>
<dbReference type="Gene3D" id="3.30.1360.200">
    <property type="match status" value="1"/>
</dbReference>
<evidence type="ECO:0000313" key="13">
    <source>
        <dbReference type="EMBL" id="MBB6063249.1"/>
    </source>
</evidence>
<protein>
    <recommendedName>
        <fullName evidence="9">Protein translocase subunit SecD</fullName>
    </recommendedName>
</protein>
<comment type="caution">
    <text evidence="9">Lacks conserved residue(s) required for the propagation of feature annotation.</text>
</comment>